<proteinExistence type="predicted"/>
<accession>A0AAW0X5M5</accession>
<feature type="non-terminal residue" evidence="1">
    <location>
        <position position="1"/>
    </location>
</feature>
<gene>
    <name evidence="1" type="ORF">OTU49_003210</name>
</gene>
<dbReference type="AlphaFoldDB" id="A0AAW0X5M5"/>
<dbReference type="EMBL" id="JARKIK010000035">
    <property type="protein sequence ID" value="KAK8739815.1"/>
    <property type="molecule type" value="Genomic_DNA"/>
</dbReference>
<keyword evidence="2" id="KW-1185">Reference proteome</keyword>
<name>A0AAW0X5M5_CHEQU</name>
<sequence length="218" mass="22405">EVIPPVQRALPSSSSKVCDYSMLSGALNHRGHCYAGLVASFVVPVAAALTRVETSMCGKTDTLAECVVKQGQCSPLDDLLAPLLGTPDLITACANTTGVPLNSDYYESIGKAVVTGVSASNLMRQPTSDSVANLAIRRCVLNATHMLGADGSLLDRGAVVTQVSLLSPPDLGAAVAAAATTCPEPTSLKTTGFIQCLKKACMTNAPGSTVTITSSEDY</sequence>
<comment type="caution">
    <text evidence="1">The sequence shown here is derived from an EMBL/GenBank/DDBJ whole genome shotgun (WGS) entry which is preliminary data.</text>
</comment>
<dbReference type="Proteomes" id="UP001445076">
    <property type="component" value="Unassembled WGS sequence"/>
</dbReference>
<protein>
    <submittedName>
        <fullName evidence="1">Uncharacterized protein</fullName>
    </submittedName>
</protein>
<organism evidence="1 2">
    <name type="scientific">Cherax quadricarinatus</name>
    <name type="common">Australian red claw crayfish</name>
    <dbReference type="NCBI Taxonomy" id="27406"/>
    <lineage>
        <taxon>Eukaryota</taxon>
        <taxon>Metazoa</taxon>
        <taxon>Ecdysozoa</taxon>
        <taxon>Arthropoda</taxon>
        <taxon>Crustacea</taxon>
        <taxon>Multicrustacea</taxon>
        <taxon>Malacostraca</taxon>
        <taxon>Eumalacostraca</taxon>
        <taxon>Eucarida</taxon>
        <taxon>Decapoda</taxon>
        <taxon>Pleocyemata</taxon>
        <taxon>Astacidea</taxon>
        <taxon>Parastacoidea</taxon>
        <taxon>Parastacidae</taxon>
        <taxon>Cherax</taxon>
    </lineage>
</organism>
<evidence type="ECO:0000313" key="2">
    <source>
        <dbReference type="Proteomes" id="UP001445076"/>
    </source>
</evidence>
<reference evidence="1 2" key="1">
    <citation type="journal article" date="2024" name="BMC Genomics">
        <title>Genome assembly of redclaw crayfish (Cherax quadricarinatus) provides insights into its immune adaptation and hypoxia tolerance.</title>
        <authorList>
            <person name="Liu Z."/>
            <person name="Zheng J."/>
            <person name="Li H."/>
            <person name="Fang K."/>
            <person name="Wang S."/>
            <person name="He J."/>
            <person name="Zhou D."/>
            <person name="Weng S."/>
            <person name="Chi M."/>
            <person name="Gu Z."/>
            <person name="He J."/>
            <person name="Li F."/>
            <person name="Wang M."/>
        </authorList>
    </citation>
    <scope>NUCLEOTIDE SEQUENCE [LARGE SCALE GENOMIC DNA]</scope>
    <source>
        <strain evidence="1">ZL_2023a</strain>
    </source>
</reference>
<evidence type="ECO:0000313" key="1">
    <source>
        <dbReference type="EMBL" id="KAK8739815.1"/>
    </source>
</evidence>